<accession>A0A2R4M7E9</accession>
<keyword evidence="1" id="KW-1133">Transmembrane helix</keyword>
<evidence type="ECO:0000313" key="2">
    <source>
        <dbReference type="EMBL" id="AVW93017.1"/>
    </source>
</evidence>
<gene>
    <name evidence="2" type="ORF">DA792_19610</name>
</gene>
<evidence type="ECO:0000256" key="1">
    <source>
        <dbReference type="SAM" id="Phobius"/>
    </source>
</evidence>
<sequence>MTDISLKLSAYLDGELGPTEHADIETLLENDPDVQRAFEALMDAEAQAMSDFDAQLTLPVPLELIRQIKDTPLAPKPIAKRPMVRPIWGLLAASLVMLVLGGTGGFLLGMRSPEPTTGWLGEIADYHAIYSEQERHLVEVNASEPEHITAWLGKTLGMPVSIPDLSAFDLTFVGGRLLVARAQPVAQLMYRLPDGTVVALCFKRGGEATGDARSFETQSINGFDLVSWSTHGGDYVVIGPNGLPNLAEIATQASTSL</sequence>
<name>A0A2R4M7E9_9RHOB</name>
<protein>
    <recommendedName>
        <fullName evidence="4">Transmembrane transcriptional regulator (Anti-sigma factor RsiW)</fullName>
    </recommendedName>
</protein>
<reference evidence="2 3" key="1">
    <citation type="submission" date="2018-03" db="EMBL/GenBank/DDBJ databases">
        <title>The Complete Genome of Celeribacter baekdonensis strain LH4, a Thiosulfate-Oxidizing Alphaproteobacterium Isolated from Gulf of Mexico Continental Slope Sediments.</title>
        <authorList>
            <person name="Flood B.E."/>
            <person name="Bailey J.V."/>
            <person name="Leprich D."/>
        </authorList>
    </citation>
    <scope>NUCLEOTIDE SEQUENCE [LARGE SCALE GENOMIC DNA]</scope>
    <source>
        <strain evidence="2 3">LH4</strain>
    </source>
</reference>
<dbReference type="AlphaFoldDB" id="A0A2R4M7E9"/>
<dbReference type="EMBL" id="CP028475">
    <property type="protein sequence ID" value="AVW93017.1"/>
    <property type="molecule type" value="Genomic_DNA"/>
</dbReference>
<dbReference type="Proteomes" id="UP000241447">
    <property type="component" value="Chromosome"/>
</dbReference>
<organism evidence="2 3">
    <name type="scientific">Celeribacter baekdonensis</name>
    <dbReference type="NCBI Taxonomy" id="875171"/>
    <lineage>
        <taxon>Bacteria</taxon>
        <taxon>Pseudomonadati</taxon>
        <taxon>Pseudomonadota</taxon>
        <taxon>Alphaproteobacteria</taxon>
        <taxon>Rhodobacterales</taxon>
        <taxon>Roseobacteraceae</taxon>
        <taxon>Celeribacter</taxon>
    </lineage>
</organism>
<keyword evidence="1" id="KW-0472">Membrane</keyword>
<evidence type="ECO:0008006" key="4">
    <source>
        <dbReference type="Google" id="ProtNLM"/>
    </source>
</evidence>
<proteinExistence type="predicted"/>
<dbReference type="KEGG" id="cbak:DA792_19610"/>
<dbReference type="RefSeq" id="WP_107722251.1">
    <property type="nucleotide sequence ID" value="NZ_CP028475.1"/>
</dbReference>
<feature type="transmembrane region" description="Helical" evidence="1">
    <location>
        <begin position="87"/>
        <end position="108"/>
    </location>
</feature>
<keyword evidence="1" id="KW-0812">Transmembrane</keyword>
<dbReference type="OrthoDB" id="7187254at2"/>
<evidence type="ECO:0000313" key="3">
    <source>
        <dbReference type="Proteomes" id="UP000241447"/>
    </source>
</evidence>